<keyword evidence="7 10" id="KW-1133">Transmembrane helix</keyword>
<evidence type="ECO:0000256" key="4">
    <source>
        <dbReference type="ARBA" id="ARBA00022692"/>
    </source>
</evidence>
<feature type="transmembrane region" description="Helical" evidence="10">
    <location>
        <begin position="58"/>
        <end position="76"/>
    </location>
</feature>
<evidence type="ECO:0000256" key="1">
    <source>
        <dbReference type="ARBA" id="ARBA00004651"/>
    </source>
</evidence>
<keyword evidence="8 10" id="KW-0472">Membrane</keyword>
<reference evidence="12" key="2">
    <citation type="submission" date="2023-02" db="EMBL/GenBank/DDBJ databases">
        <authorList>
            <person name="Rayyan A."/>
            <person name="Meyer T."/>
            <person name="Kyndt J.A."/>
        </authorList>
    </citation>
    <scope>NUCLEOTIDE SEQUENCE</scope>
    <source>
        <strain evidence="12">DSM 9987</strain>
    </source>
</reference>
<sequence>MSAILRYGPAALVSGTLAALALVPLLGSDYHVALAVAVLSYIVLATAWALFSGPTGYVSLATVAFFGIGAYTVAVLGEVLPWPVVLLVAALIGLVVALVVGLSTLRLSGIYFVVFSFGLAELIRQLVTWYEVNVGRSVGRYVFLDIGQTAIFWQLFGLAVAVFVVGWLVRRSRLGLALQVIGEDETVARHCGIDTTRAKLALFAVSSVFITVTGAVMAPRWTYIDPAIAFNPLVSFQVVVMALLGGAGVLYGPLLGAVPLVLLFDVIGANFPNHFSILLGLVFVVVVYGLPRGVAGLLGRANSIEHRAGPPSHRVRGEGGSPRSGETGEGASRGYADAPSPGSHASSVRSDLSPRAGRRETCLDVSGEPLLEIVDLSKSFGGVRAVDGVSFQVARGSIVGLIGPNGSGKTTALNLISGLIPPRGGAIRFDGAEITGLRSDRIVHRGIARTFQLVRVLDELTCADNVMAAIAFRRHPSWGEKARHRAATLLARVGLAGRDEEPAGRLTYIDSKRLELARALALDPKLLLLDEWLAGLNPTELQEGIALIASLKRDGLTIVMVEHVMDAIRSLCDRCVVMNTGRTIADGGTAEVLAAPEVVRAYLGGGDADD</sequence>
<protein>
    <submittedName>
        <fullName evidence="12">Branched-chain amino acid ABC transporter ATP-binding protein/permease</fullName>
    </submittedName>
</protein>
<comment type="subcellular location">
    <subcellularLocation>
        <location evidence="1">Cell membrane</location>
        <topology evidence="1">Multi-pass membrane protein</topology>
    </subcellularLocation>
</comment>
<organism evidence="12 13">
    <name type="scientific">Rhodoplanes tepidamans</name>
    <name type="common">Rhodoplanes cryptolactis</name>
    <dbReference type="NCBI Taxonomy" id="200616"/>
    <lineage>
        <taxon>Bacteria</taxon>
        <taxon>Pseudomonadati</taxon>
        <taxon>Pseudomonadota</taxon>
        <taxon>Alphaproteobacteria</taxon>
        <taxon>Hyphomicrobiales</taxon>
        <taxon>Nitrobacteraceae</taxon>
        <taxon>Rhodoplanes</taxon>
    </lineage>
</organism>
<keyword evidence="3" id="KW-1003">Cell membrane</keyword>
<dbReference type="PANTHER" id="PTHR45772:SF7">
    <property type="entry name" value="AMINO ACID ABC TRANSPORTER ATP-BINDING PROTEIN"/>
    <property type="match status" value="1"/>
</dbReference>
<evidence type="ECO:0000256" key="7">
    <source>
        <dbReference type="ARBA" id="ARBA00022989"/>
    </source>
</evidence>
<evidence type="ECO:0000256" key="6">
    <source>
        <dbReference type="ARBA" id="ARBA00022840"/>
    </source>
</evidence>
<dbReference type="EMBL" id="JAQQLI010000030">
    <property type="protein sequence ID" value="MDC7787640.1"/>
    <property type="molecule type" value="Genomic_DNA"/>
</dbReference>
<keyword evidence="2" id="KW-0813">Transport</keyword>
<dbReference type="InterPro" id="IPR003593">
    <property type="entry name" value="AAA+_ATPase"/>
</dbReference>
<evidence type="ECO:0000256" key="9">
    <source>
        <dbReference type="SAM" id="MobiDB-lite"/>
    </source>
</evidence>
<evidence type="ECO:0000256" key="5">
    <source>
        <dbReference type="ARBA" id="ARBA00022741"/>
    </source>
</evidence>
<feature type="transmembrane region" description="Helical" evidence="10">
    <location>
        <begin position="32"/>
        <end position="51"/>
    </location>
</feature>
<evidence type="ECO:0000256" key="8">
    <source>
        <dbReference type="ARBA" id="ARBA00023136"/>
    </source>
</evidence>
<feature type="transmembrane region" description="Helical" evidence="10">
    <location>
        <begin position="109"/>
        <end position="130"/>
    </location>
</feature>
<dbReference type="Gene3D" id="3.40.50.300">
    <property type="entry name" value="P-loop containing nucleotide triphosphate hydrolases"/>
    <property type="match status" value="1"/>
</dbReference>
<evidence type="ECO:0000259" key="11">
    <source>
        <dbReference type="PROSITE" id="PS50893"/>
    </source>
</evidence>
<dbReference type="InterPro" id="IPR027417">
    <property type="entry name" value="P-loop_NTPase"/>
</dbReference>
<accession>A0ABT5JF06</accession>
<comment type="caution">
    <text evidence="12">The sequence shown here is derived from an EMBL/GenBank/DDBJ whole genome shotgun (WGS) entry which is preliminary data.</text>
</comment>
<evidence type="ECO:0000256" key="3">
    <source>
        <dbReference type="ARBA" id="ARBA00022475"/>
    </source>
</evidence>
<evidence type="ECO:0000313" key="13">
    <source>
        <dbReference type="Proteomes" id="UP001165652"/>
    </source>
</evidence>
<dbReference type="RefSeq" id="WP_272778480.1">
    <property type="nucleotide sequence ID" value="NZ_JAQQLI010000030.1"/>
</dbReference>
<feature type="transmembrane region" description="Helical" evidence="10">
    <location>
        <begin position="271"/>
        <end position="290"/>
    </location>
</feature>
<feature type="transmembrane region" description="Helical" evidence="10">
    <location>
        <begin position="82"/>
        <end position="102"/>
    </location>
</feature>
<keyword evidence="13" id="KW-1185">Reference proteome</keyword>
<dbReference type="PANTHER" id="PTHR45772">
    <property type="entry name" value="CONSERVED COMPONENT OF ABC TRANSPORTER FOR NATURAL AMINO ACIDS-RELATED"/>
    <property type="match status" value="1"/>
</dbReference>
<evidence type="ECO:0000256" key="2">
    <source>
        <dbReference type="ARBA" id="ARBA00022448"/>
    </source>
</evidence>
<feature type="transmembrane region" description="Helical" evidence="10">
    <location>
        <begin position="7"/>
        <end position="26"/>
    </location>
</feature>
<dbReference type="SUPFAM" id="SSF52540">
    <property type="entry name" value="P-loop containing nucleoside triphosphate hydrolases"/>
    <property type="match status" value="1"/>
</dbReference>
<dbReference type="InterPro" id="IPR001851">
    <property type="entry name" value="ABC_transp_permease"/>
</dbReference>
<dbReference type="Proteomes" id="UP001165652">
    <property type="component" value="Unassembled WGS sequence"/>
</dbReference>
<dbReference type="InterPro" id="IPR003439">
    <property type="entry name" value="ABC_transporter-like_ATP-bd"/>
</dbReference>
<keyword evidence="5" id="KW-0547">Nucleotide-binding</keyword>
<proteinExistence type="predicted"/>
<gene>
    <name evidence="12" type="ORF">PQJ73_18270</name>
</gene>
<feature type="domain" description="ABC transporter" evidence="11">
    <location>
        <begin position="371"/>
        <end position="605"/>
    </location>
</feature>
<dbReference type="PROSITE" id="PS50893">
    <property type="entry name" value="ABC_TRANSPORTER_2"/>
    <property type="match status" value="1"/>
</dbReference>
<keyword evidence="6 12" id="KW-0067">ATP-binding</keyword>
<dbReference type="Pfam" id="PF00005">
    <property type="entry name" value="ABC_tran"/>
    <property type="match status" value="1"/>
</dbReference>
<feature type="region of interest" description="Disordered" evidence="9">
    <location>
        <begin position="308"/>
        <end position="355"/>
    </location>
</feature>
<evidence type="ECO:0000256" key="10">
    <source>
        <dbReference type="SAM" id="Phobius"/>
    </source>
</evidence>
<dbReference type="GO" id="GO:0005524">
    <property type="term" value="F:ATP binding"/>
    <property type="evidence" value="ECO:0007669"/>
    <property type="project" value="UniProtKB-KW"/>
</dbReference>
<feature type="transmembrane region" description="Helical" evidence="10">
    <location>
        <begin position="200"/>
        <end position="218"/>
    </location>
</feature>
<keyword evidence="4 10" id="KW-0812">Transmembrane</keyword>
<dbReference type="SMART" id="SM00382">
    <property type="entry name" value="AAA"/>
    <property type="match status" value="1"/>
</dbReference>
<dbReference type="Pfam" id="PF02653">
    <property type="entry name" value="BPD_transp_2"/>
    <property type="match status" value="1"/>
</dbReference>
<name>A0ABT5JF06_RHOTP</name>
<dbReference type="CDD" id="cd06581">
    <property type="entry name" value="TM_PBP1_LivM_like"/>
    <property type="match status" value="1"/>
</dbReference>
<dbReference type="CDD" id="cd03219">
    <property type="entry name" value="ABC_Mj1267_LivG_branched"/>
    <property type="match status" value="1"/>
</dbReference>
<dbReference type="InterPro" id="IPR043428">
    <property type="entry name" value="LivM-like"/>
</dbReference>
<feature type="transmembrane region" description="Helical" evidence="10">
    <location>
        <begin position="238"/>
        <end position="264"/>
    </location>
</feature>
<reference evidence="12" key="1">
    <citation type="journal article" date="2023" name="Microbiol Resour">
        <title>Genome Sequences of Rhodoplanes serenus and Two Thermotolerant Strains, Rhodoplanes tepidamans and 'Rhodoplanes cryptolactis,' Further Refine the Genus.</title>
        <authorList>
            <person name="Rayyan A.A."/>
            <person name="Kyndt J.A."/>
        </authorList>
    </citation>
    <scope>NUCLEOTIDE SEQUENCE</scope>
    <source>
        <strain evidence="12">DSM 9987</strain>
    </source>
</reference>
<feature type="transmembrane region" description="Helical" evidence="10">
    <location>
        <begin position="150"/>
        <end position="169"/>
    </location>
</feature>
<dbReference type="InterPro" id="IPR051120">
    <property type="entry name" value="ABC_AA/LPS_Transport"/>
</dbReference>
<evidence type="ECO:0000313" key="12">
    <source>
        <dbReference type="EMBL" id="MDC7787640.1"/>
    </source>
</evidence>